<proteinExistence type="inferred from homology"/>
<dbReference type="InterPro" id="IPR038638">
    <property type="entry name" value="RbpA_sf"/>
</dbReference>
<dbReference type="InterPro" id="IPR025182">
    <property type="entry name" value="RNApol-bd_RbpA"/>
</dbReference>
<reference evidence="2 3" key="1">
    <citation type="submission" date="2020-02" db="EMBL/GenBank/DDBJ databases">
        <title>Sequencing the genomes of 1000 actinobacteria strains.</title>
        <authorList>
            <person name="Klenk H.-P."/>
        </authorList>
    </citation>
    <scope>NUCLEOTIDE SEQUENCE [LARGE SCALE GENOMIC DNA]</scope>
    <source>
        <strain evidence="2 3">DSM 27960</strain>
    </source>
</reference>
<keyword evidence="1" id="KW-0805">Transcription regulation</keyword>
<organism evidence="2 3">
    <name type="scientific">Lysinibacter cavernae</name>
    <dbReference type="NCBI Taxonomy" id="1640652"/>
    <lineage>
        <taxon>Bacteria</taxon>
        <taxon>Bacillati</taxon>
        <taxon>Actinomycetota</taxon>
        <taxon>Actinomycetes</taxon>
        <taxon>Micrococcales</taxon>
        <taxon>Microbacteriaceae</taxon>
        <taxon>Lysinibacter</taxon>
    </lineage>
</organism>
<comment type="caution">
    <text evidence="2">The sequence shown here is derived from an EMBL/GenBank/DDBJ whole genome shotgun (WGS) entry which is preliminary data.</text>
</comment>
<evidence type="ECO:0000256" key="1">
    <source>
        <dbReference type="HAMAP-Rule" id="MF_01483"/>
    </source>
</evidence>
<keyword evidence="3" id="KW-1185">Reference proteome</keyword>
<gene>
    <name evidence="1" type="primary">rbpA</name>
    <name evidence="2" type="ORF">FHX76_000652</name>
</gene>
<dbReference type="GO" id="GO:0001000">
    <property type="term" value="F:bacterial-type RNA polymerase core enzyme binding"/>
    <property type="evidence" value="ECO:0007669"/>
    <property type="project" value="UniProtKB-UniRule"/>
</dbReference>
<dbReference type="EMBL" id="JAAMOX010000001">
    <property type="protein sequence ID" value="NIH52784.1"/>
    <property type="molecule type" value="Genomic_DNA"/>
</dbReference>
<comment type="similarity">
    <text evidence="1">Belongs to the RNA polymerase-binding protein RbpA family.</text>
</comment>
<evidence type="ECO:0000313" key="2">
    <source>
        <dbReference type="EMBL" id="NIH52784.1"/>
    </source>
</evidence>
<dbReference type="GO" id="GO:0045893">
    <property type="term" value="P:positive regulation of DNA-templated transcription"/>
    <property type="evidence" value="ECO:0007669"/>
    <property type="project" value="UniProtKB-UniRule"/>
</dbReference>
<dbReference type="Pfam" id="PF13397">
    <property type="entry name" value="RbpA"/>
    <property type="match status" value="1"/>
</dbReference>
<keyword evidence="1" id="KW-0804">Transcription</keyword>
<dbReference type="AlphaFoldDB" id="A0A7X5QZB7"/>
<sequence>MAERTLRGARIGSTSLQSEVGVHYSERKTVTYQAEDGTTFDVTFSIDAEVPEHWTDLPTGKVGILLDSGGDPIVPADAGEEKVARSHWDMLLERRSREELEELLNERLAYLRSRRGTGDPIDK</sequence>
<comment type="subunit">
    <text evidence="1">Forms a complex with the RNAP catalytic core and with free principal sigma factors.</text>
</comment>
<accession>A0A7X5QZB7</accession>
<evidence type="ECO:0000313" key="3">
    <source>
        <dbReference type="Proteomes" id="UP000541033"/>
    </source>
</evidence>
<comment type="caution">
    <text evidence="1">Lacks conserved residue(s) required for the propagation of feature annotation.</text>
</comment>
<name>A0A7X5QZB7_9MICO</name>
<dbReference type="RefSeq" id="WP_167147840.1">
    <property type="nucleotide sequence ID" value="NZ_JAAMOX010000001.1"/>
</dbReference>
<dbReference type="HAMAP" id="MF_01483">
    <property type="entry name" value="RbpA"/>
    <property type="match status" value="1"/>
</dbReference>
<protein>
    <recommendedName>
        <fullName evidence="1">RNA polymerase-binding protein RbpA</fullName>
    </recommendedName>
</protein>
<dbReference type="Proteomes" id="UP000541033">
    <property type="component" value="Unassembled WGS sequence"/>
</dbReference>
<comment type="function">
    <text evidence="1">Binds to RNA polymerase (RNAP), stimulating transcription from principal, but not alternative sigma factor promoters.</text>
</comment>
<dbReference type="Gene3D" id="2.20.28.270">
    <property type="entry name" value="RNA polymerase-binding protein A"/>
    <property type="match status" value="1"/>
</dbReference>